<protein>
    <recommendedName>
        <fullName evidence="9">Glycerol-3-phosphate dehydrogenase</fullName>
        <ecNumber evidence="9">1.1.5.3</ecNumber>
    </recommendedName>
</protein>
<organism evidence="12 13">
    <name type="scientific">Sporosarcina luteola</name>
    <dbReference type="NCBI Taxonomy" id="582850"/>
    <lineage>
        <taxon>Bacteria</taxon>
        <taxon>Bacillati</taxon>
        <taxon>Bacillota</taxon>
        <taxon>Bacilli</taxon>
        <taxon>Bacillales</taxon>
        <taxon>Caryophanaceae</taxon>
        <taxon>Sporosarcina</taxon>
    </lineage>
</organism>
<dbReference type="SUPFAM" id="SSF51905">
    <property type="entry name" value="FAD/NAD(P)-binding domain"/>
    <property type="match status" value="1"/>
</dbReference>
<evidence type="ECO:0000256" key="3">
    <source>
        <dbReference type="ARBA" id="ARBA00007330"/>
    </source>
</evidence>
<dbReference type="EC" id="1.1.5.3" evidence="9"/>
<dbReference type="InterPro" id="IPR006076">
    <property type="entry name" value="FAD-dep_OxRdtase"/>
</dbReference>
<evidence type="ECO:0000256" key="9">
    <source>
        <dbReference type="RuleBase" id="RU361217"/>
    </source>
</evidence>
<name>A0A511Z3B5_9BACL</name>
<dbReference type="Gene3D" id="3.50.50.60">
    <property type="entry name" value="FAD/NAD(P)-binding domain"/>
    <property type="match status" value="1"/>
</dbReference>
<dbReference type="PANTHER" id="PTHR11985:SF35">
    <property type="entry name" value="ANAEROBIC GLYCEROL-3-PHOSPHATE DEHYDROGENASE SUBUNIT A"/>
    <property type="match status" value="1"/>
</dbReference>
<evidence type="ECO:0000313" key="12">
    <source>
        <dbReference type="EMBL" id="GEN81948.1"/>
    </source>
</evidence>
<dbReference type="PANTHER" id="PTHR11985">
    <property type="entry name" value="GLYCEROL-3-PHOSPHATE DEHYDROGENASE"/>
    <property type="match status" value="1"/>
</dbReference>
<comment type="cofactor">
    <cofactor evidence="1 9">
        <name>FAD</name>
        <dbReference type="ChEBI" id="CHEBI:57692"/>
    </cofactor>
</comment>
<evidence type="ECO:0000256" key="4">
    <source>
        <dbReference type="ARBA" id="ARBA00022630"/>
    </source>
</evidence>
<dbReference type="GO" id="GO:0004368">
    <property type="term" value="F:glycerol-3-phosphate dehydrogenase (quinone) activity"/>
    <property type="evidence" value="ECO:0007669"/>
    <property type="project" value="UniProtKB-EC"/>
</dbReference>
<dbReference type="GO" id="GO:0019563">
    <property type="term" value="P:glycerol catabolic process"/>
    <property type="evidence" value="ECO:0007669"/>
    <property type="project" value="UniProtKB-UniPathway"/>
</dbReference>
<keyword evidence="7 9" id="KW-0560">Oxidoreductase</keyword>
<dbReference type="Pfam" id="PF16901">
    <property type="entry name" value="DAO_C"/>
    <property type="match status" value="1"/>
</dbReference>
<comment type="pathway">
    <text evidence="2">Polyol metabolism; glycerol degradation via glycerol kinase pathway; glycerone phosphate from sn-glycerol 3-phosphate (aerobic route): step 1/1.</text>
</comment>
<dbReference type="PROSITE" id="PS00978">
    <property type="entry name" value="FAD_G3PDH_2"/>
    <property type="match status" value="1"/>
</dbReference>
<keyword evidence="6" id="KW-0274">FAD</keyword>
<dbReference type="GO" id="GO:0009331">
    <property type="term" value="C:glycerol-3-phosphate dehydrogenase (FAD) complex"/>
    <property type="evidence" value="ECO:0007669"/>
    <property type="project" value="UniProtKB-UniRule"/>
</dbReference>
<dbReference type="UniPathway" id="UPA00618">
    <property type="reaction ID" value="UER00674"/>
</dbReference>
<evidence type="ECO:0000256" key="7">
    <source>
        <dbReference type="ARBA" id="ARBA00023002"/>
    </source>
</evidence>
<reference evidence="12 13" key="1">
    <citation type="submission" date="2019-07" db="EMBL/GenBank/DDBJ databases">
        <title>Whole genome shotgun sequence of Sporosarcina luteola NBRC 105378.</title>
        <authorList>
            <person name="Hosoyama A."/>
            <person name="Uohara A."/>
            <person name="Ohji S."/>
            <person name="Ichikawa N."/>
        </authorList>
    </citation>
    <scope>NUCLEOTIDE SEQUENCE [LARGE SCALE GENOMIC DNA]</scope>
    <source>
        <strain evidence="12 13">NBRC 105378</strain>
    </source>
</reference>
<evidence type="ECO:0000259" key="10">
    <source>
        <dbReference type="Pfam" id="PF01266"/>
    </source>
</evidence>
<dbReference type="PRINTS" id="PR01001">
    <property type="entry name" value="FADG3PDH"/>
</dbReference>
<dbReference type="PROSITE" id="PS00977">
    <property type="entry name" value="FAD_G3PDH_1"/>
    <property type="match status" value="1"/>
</dbReference>
<dbReference type="Gene3D" id="3.30.9.10">
    <property type="entry name" value="D-Amino Acid Oxidase, subunit A, domain 2"/>
    <property type="match status" value="1"/>
</dbReference>
<evidence type="ECO:0000256" key="1">
    <source>
        <dbReference type="ARBA" id="ARBA00001974"/>
    </source>
</evidence>
<feature type="domain" description="Alpha-glycerophosphate oxidase C-terminal" evidence="11">
    <location>
        <begin position="401"/>
        <end position="527"/>
    </location>
</feature>
<dbReference type="InterPro" id="IPR036188">
    <property type="entry name" value="FAD/NAD-bd_sf"/>
</dbReference>
<keyword evidence="4 9" id="KW-0285">Flavoprotein</keyword>
<evidence type="ECO:0000256" key="6">
    <source>
        <dbReference type="ARBA" id="ARBA00022827"/>
    </source>
</evidence>
<sequence length="547" mass="61585">MVLSSITRPKVKQFMGEYHFDLLVIGGGITGAGIALDAVTRGLSVGLVEMQDFAAGTSSRSTKLVHGGLRYLKQMELKIVAETGRERDIVYRNALHVTEPERMLLPFHKGGTFGKLTTSAGLFVYDKLAGVKKEERREMMTAEETLHMEPLLREDGLLGGGHYVEYRTDDARLTIEVMKKAAQKGALCLNYMKVEQFQYDRNEKVSGVIVRDMLTGDEMQMNASVIVNATGPWVDEMRGLDELSNDKRLRLTKGIHIVIDKAVFPLRQAVYFDTTDGRMVFAIPRGNKAYVGTTDTFYDNDKSNPIATEEDITYLLEALHYMFPEVTIRRKDVESTWAGVRPLIYEEGKDASEISRKDEIWEAGTGLITIAGGKLTGYRKMAETVIDHVVNRLATSSIGPCLTEHLPLSGGDFDSEEQFNAFLESKSNEAVLFGLTKEEGRRLASLYGTNVDLLYNYFSALSNDEGILPRIWKAEVLYAIHYEMAMTPSDFFIRRKGDLYFNIGYVKLYKEAVTDFMGKILSYSDKNKEQYLMQLEKHIKEAEGLGK</sequence>
<dbReference type="InterPro" id="IPR031656">
    <property type="entry name" value="DAO_C"/>
</dbReference>
<dbReference type="RefSeq" id="WP_147054521.1">
    <property type="nucleotide sequence ID" value="NZ_BJYL01000004.1"/>
</dbReference>
<dbReference type="AlphaFoldDB" id="A0A511Z3B5"/>
<evidence type="ECO:0000313" key="13">
    <source>
        <dbReference type="Proteomes" id="UP000321901"/>
    </source>
</evidence>
<accession>A0A511Z3B5</accession>
<evidence type="ECO:0000259" key="11">
    <source>
        <dbReference type="Pfam" id="PF16901"/>
    </source>
</evidence>
<evidence type="ECO:0000256" key="2">
    <source>
        <dbReference type="ARBA" id="ARBA00004977"/>
    </source>
</evidence>
<keyword evidence="13" id="KW-1185">Reference proteome</keyword>
<proteinExistence type="inferred from homology"/>
<comment type="catalytic activity">
    <reaction evidence="8 9">
        <text>a quinone + sn-glycerol 3-phosphate = dihydroxyacetone phosphate + a quinol</text>
        <dbReference type="Rhea" id="RHEA:18977"/>
        <dbReference type="ChEBI" id="CHEBI:24646"/>
        <dbReference type="ChEBI" id="CHEBI:57597"/>
        <dbReference type="ChEBI" id="CHEBI:57642"/>
        <dbReference type="ChEBI" id="CHEBI:132124"/>
        <dbReference type="EC" id="1.1.5.3"/>
    </reaction>
</comment>
<feature type="domain" description="FAD dependent oxidoreductase" evidence="10">
    <location>
        <begin position="21"/>
        <end position="377"/>
    </location>
</feature>
<dbReference type="InterPro" id="IPR038299">
    <property type="entry name" value="DAO_C_sf"/>
</dbReference>
<comment type="similarity">
    <text evidence="3 9">Belongs to the FAD-dependent glycerol-3-phosphate dehydrogenase family.</text>
</comment>
<comment type="caution">
    <text evidence="12">The sequence shown here is derived from an EMBL/GenBank/DDBJ whole genome shotgun (WGS) entry which is preliminary data.</text>
</comment>
<gene>
    <name evidence="12" type="primary">glpD_2</name>
    <name evidence="12" type="ORF">SLU01_02600</name>
</gene>
<dbReference type="Pfam" id="PF01266">
    <property type="entry name" value="DAO"/>
    <property type="match status" value="1"/>
</dbReference>
<keyword evidence="5" id="KW-0319">Glycerol metabolism</keyword>
<dbReference type="Gene3D" id="1.10.8.870">
    <property type="entry name" value="Alpha-glycerophosphate oxidase, cap domain"/>
    <property type="match status" value="1"/>
</dbReference>
<dbReference type="Proteomes" id="UP000321901">
    <property type="component" value="Unassembled WGS sequence"/>
</dbReference>
<dbReference type="OrthoDB" id="9766796at2"/>
<dbReference type="GO" id="GO:0046168">
    <property type="term" value="P:glycerol-3-phosphate catabolic process"/>
    <property type="evidence" value="ECO:0007669"/>
    <property type="project" value="TreeGrafter"/>
</dbReference>
<evidence type="ECO:0000256" key="5">
    <source>
        <dbReference type="ARBA" id="ARBA00022798"/>
    </source>
</evidence>
<dbReference type="InterPro" id="IPR000447">
    <property type="entry name" value="G3P_DH_FAD-dep"/>
</dbReference>
<dbReference type="SUPFAM" id="SSF54373">
    <property type="entry name" value="FAD-linked reductases, C-terminal domain"/>
    <property type="match status" value="1"/>
</dbReference>
<evidence type="ECO:0000256" key="8">
    <source>
        <dbReference type="ARBA" id="ARBA00049055"/>
    </source>
</evidence>
<dbReference type="EMBL" id="BJYL01000004">
    <property type="protein sequence ID" value="GEN81948.1"/>
    <property type="molecule type" value="Genomic_DNA"/>
</dbReference>